<dbReference type="PANTHER" id="PTHR43169">
    <property type="entry name" value="EXSB FAMILY PROTEIN"/>
    <property type="match status" value="1"/>
</dbReference>
<comment type="caution">
    <text evidence="1">The sequence shown here is derived from an EMBL/GenBank/DDBJ whole genome shotgun (WGS) entry which is preliminary data.</text>
</comment>
<dbReference type="SUPFAM" id="SSF52402">
    <property type="entry name" value="Adenine nucleotide alpha hydrolases-like"/>
    <property type="match status" value="1"/>
</dbReference>
<dbReference type="AlphaFoldDB" id="A0A367ENC5"/>
<reference evidence="1 2" key="1">
    <citation type="submission" date="2018-06" db="EMBL/GenBank/DDBJ databases">
        <title>Sphaerisporangium craniellae sp. nov., isolated from a marine sponge in the South China Sea.</title>
        <authorList>
            <person name="Li L."/>
        </authorList>
    </citation>
    <scope>NUCLEOTIDE SEQUENCE [LARGE SCALE GENOMIC DNA]</scope>
    <source>
        <strain evidence="1 2">CCTCC AA 208026</strain>
    </source>
</reference>
<evidence type="ECO:0000313" key="1">
    <source>
        <dbReference type="EMBL" id="RCG19095.1"/>
    </source>
</evidence>
<proteinExistence type="predicted"/>
<keyword evidence="2" id="KW-1185">Reference proteome</keyword>
<protein>
    <submittedName>
        <fullName evidence="1">Uncharacterized protein</fullName>
    </submittedName>
</protein>
<dbReference type="InterPro" id="IPR018317">
    <property type="entry name" value="QueC"/>
</dbReference>
<dbReference type="PANTHER" id="PTHR43169:SF2">
    <property type="entry name" value="NAD_GMP SYNTHASE DOMAIN-CONTAINING PROTEIN"/>
    <property type="match status" value="1"/>
</dbReference>
<dbReference type="EMBL" id="QOIL01000034">
    <property type="protein sequence ID" value="RCG19095.1"/>
    <property type="molecule type" value="Genomic_DNA"/>
</dbReference>
<organism evidence="1 2">
    <name type="scientific">Sphaerisporangium album</name>
    <dbReference type="NCBI Taxonomy" id="509200"/>
    <lineage>
        <taxon>Bacteria</taxon>
        <taxon>Bacillati</taxon>
        <taxon>Actinomycetota</taxon>
        <taxon>Actinomycetes</taxon>
        <taxon>Streptosporangiales</taxon>
        <taxon>Streptosporangiaceae</taxon>
        <taxon>Sphaerisporangium</taxon>
    </lineage>
</organism>
<name>A0A367ENC5_9ACTN</name>
<dbReference type="OrthoDB" id="9789567at2"/>
<dbReference type="Proteomes" id="UP000253094">
    <property type="component" value="Unassembled WGS sequence"/>
</dbReference>
<accession>A0A367ENC5</accession>
<dbReference type="InterPro" id="IPR052188">
    <property type="entry name" value="Ni-pincer_cofactor_biosynth"/>
</dbReference>
<sequence>MDQVQSCARCPNTTRNPTVRILPSGLCAICHWWAESPHASIRRRELQHVRALAGGGRGEVDALVGLSGGKDSTATLVRVLKMGFTPVAITFDTGYYPAHITQRAARVAAQLGVRHEVVDLRPHIQPEDRASYVLTAELYDREETPLLAERFRELYLLGRERYSVKQREPMAYVRTCQLCRRLVVPAYHREAARHGARVFFLGTNEWVGLSQNPGNGRYTFSAVRRLQPPGAHEPVLVVHLPFLLGAGLEDTVSVLREVGWEPPAGERVVESSANSCLLGRVAEAKAARLLGFHPDTVRLAREVTCGFLPREEAERALAAPHEATGSVRQVLTGAGILS</sequence>
<gene>
    <name evidence="1" type="ORF">DQ384_38100</name>
</gene>
<dbReference type="RefSeq" id="WP_114033750.1">
    <property type="nucleotide sequence ID" value="NZ_QOIL01000034.1"/>
</dbReference>
<dbReference type="Pfam" id="PF06508">
    <property type="entry name" value="QueC"/>
    <property type="match status" value="1"/>
</dbReference>
<dbReference type="Gene3D" id="3.40.50.620">
    <property type="entry name" value="HUPs"/>
    <property type="match status" value="1"/>
</dbReference>
<dbReference type="InterPro" id="IPR014729">
    <property type="entry name" value="Rossmann-like_a/b/a_fold"/>
</dbReference>
<evidence type="ECO:0000313" key="2">
    <source>
        <dbReference type="Proteomes" id="UP000253094"/>
    </source>
</evidence>